<name>A0A939ELF4_9HYPH</name>
<dbReference type="InterPro" id="IPR021955">
    <property type="entry name" value="DUF3572"/>
</dbReference>
<evidence type="ECO:0000313" key="1">
    <source>
        <dbReference type="EMBL" id="MBO0344744.1"/>
    </source>
</evidence>
<dbReference type="RefSeq" id="WP_206938893.1">
    <property type="nucleotide sequence ID" value="NZ_JAFLNF010000002.1"/>
</dbReference>
<sequence>MHSATGRTINVDEAQEIATNALIHISQDPDLVGRFLAVSGIGPESIRDAAEEPGFLAGVLEFLMGDEALLLTFCENHGVRPTMIAASRFALVGHPDDYA</sequence>
<keyword evidence="2" id="KW-1185">Reference proteome</keyword>
<dbReference type="Pfam" id="PF12096">
    <property type="entry name" value="DUF3572"/>
    <property type="match status" value="1"/>
</dbReference>
<dbReference type="EMBL" id="JAFLNF010000002">
    <property type="protein sequence ID" value="MBO0344744.1"/>
    <property type="molecule type" value="Genomic_DNA"/>
</dbReference>
<reference evidence="1" key="1">
    <citation type="submission" date="2021-03" db="EMBL/GenBank/DDBJ databases">
        <title>Roseibium sp. CAU 1637 isolated from Incheon.</title>
        <authorList>
            <person name="Kim W."/>
        </authorList>
    </citation>
    <scope>NUCLEOTIDE SEQUENCE</scope>
    <source>
        <strain evidence="1">CAU 1637</strain>
    </source>
</reference>
<protein>
    <submittedName>
        <fullName evidence="1">DUF3572 domain-containing protein</fullName>
    </submittedName>
</protein>
<proteinExistence type="predicted"/>
<comment type="caution">
    <text evidence="1">The sequence shown here is derived from an EMBL/GenBank/DDBJ whole genome shotgun (WGS) entry which is preliminary data.</text>
</comment>
<dbReference type="Proteomes" id="UP000664779">
    <property type="component" value="Unassembled WGS sequence"/>
</dbReference>
<accession>A0A939ELF4</accession>
<evidence type="ECO:0000313" key="2">
    <source>
        <dbReference type="Proteomes" id="UP000664779"/>
    </source>
</evidence>
<organism evidence="1 2">
    <name type="scientific">Roseibium limicola</name>
    <dbReference type="NCBI Taxonomy" id="2816037"/>
    <lineage>
        <taxon>Bacteria</taxon>
        <taxon>Pseudomonadati</taxon>
        <taxon>Pseudomonadota</taxon>
        <taxon>Alphaproteobacteria</taxon>
        <taxon>Hyphomicrobiales</taxon>
        <taxon>Stappiaceae</taxon>
        <taxon>Roseibium</taxon>
    </lineage>
</organism>
<dbReference type="AlphaFoldDB" id="A0A939ELF4"/>
<gene>
    <name evidence="1" type="ORF">J0X15_05900</name>
</gene>